<comment type="caution">
    <text evidence="4">The sequence shown here is derived from an EMBL/GenBank/DDBJ whole genome shotgun (WGS) entry which is preliminary data.</text>
</comment>
<gene>
    <name evidence="4" type="ORF">EV668_2302</name>
</gene>
<keyword evidence="5" id="KW-1185">Reference proteome</keyword>
<protein>
    <submittedName>
        <fullName evidence="4">Peptidoglycan/LPS O-acetylase OafA/YrhL</fullName>
    </submittedName>
</protein>
<feature type="transmembrane region" description="Helical" evidence="2">
    <location>
        <begin position="230"/>
        <end position="246"/>
    </location>
</feature>
<evidence type="ECO:0000313" key="5">
    <source>
        <dbReference type="Proteomes" id="UP000295122"/>
    </source>
</evidence>
<dbReference type="GO" id="GO:0016020">
    <property type="term" value="C:membrane"/>
    <property type="evidence" value="ECO:0007669"/>
    <property type="project" value="TreeGrafter"/>
</dbReference>
<dbReference type="GO" id="GO:0000271">
    <property type="term" value="P:polysaccharide biosynthetic process"/>
    <property type="evidence" value="ECO:0007669"/>
    <property type="project" value="TreeGrafter"/>
</dbReference>
<proteinExistence type="predicted"/>
<evidence type="ECO:0000256" key="2">
    <source>
        <dbReference type="SAM" id="Phobius"/>
    </source>
</evidence>
<evidence type="ECO:0000259" key="3">
    <source>
        <dbReference type="Pfam" id="PF01757"/>
    </source>
</evidence>
<sequence>MSAPVSSPATAQRSLYEPGLDGLRLVAFLAVFLHHLPGPTRSLLAPFHSHGWSGVELFFAISSFLLFRLLDAEYERTGQIGIGKFFTRRLLRIYPLMMAFSLAMFVLLSNRGGEAIFRLLGLATMTDNIITVFAKYNVAIPFSGHLWTLGFEFQIYLCLPFLFLAWKRWGTARFLAGLGLFWALAILARVLVTAAGYGHPLIWVVPIMQPDAILAGIVLATGATARLPRAVWPALFVVSLLAFLLVRPPWAGVVPAILSYPLIALASVSLMQCVRTIPLFGRVFGAPIPVYLGTISFGLYVFHLLGIGIGVKALMPLIGVRVPETLAHSAIVAAVALAATLLLSAISYRWLEMPFLRLKDRFSTVHGRAALSEPSPADAMPAQTGAARAPER</sequence>
<name>A0A4R7C8N7_9HYPH</name>
<reference evidence="4 5" key="1">
    <citation type="submission" date="2019-03" db="EMBL/GenBank/DDBJ databases">
        <title>Genomic Encyclopedia of Type Strains, Phase IV (KMG-IV): sequencing the most valuable type-strain genomes for metagenomic binning, comparative biology and taxonomic classification.</title>
        <authorList>
            <person name="Goeker M."/>
        </authorList>
    </citation>
    <scope>NUCLEOTIDE SEQUENCE [LARGE SCALE GENOMIC DNA]</scope>
    <source>
        <strain evidence="4 5">DSM 25903</strain>
    </source>
</reference>
<dbReference type="Proteomes" id="UP000295122">
    <property type="component" value="Unassembled WGS sequence"/>
</dbReference>
<dbReference type="PANTHER" id="PTHR23028">
    <property type="entry name" value="ACETYLTRANSFERASE"/>
    <property type="match status" value="1"/>
</dbReference>
<feature type="transmembrane region" description="Helical" evidence="2">
    <location>
        <begin position="90"/>
        <end position="108"/>
    </location>
</feature>
<evidence type="ECO:0000256" key="1">
    <source>
        <dbReference type="SAM" id="MobiDB-lite"/>
    </source>
</evidence>
<keyword evidence="2" id="KW-0472">Membrane</keyword>
<dbReference type="InterPro" id="IPR002656">
    <property type="entry name" value="Acyl_transf_3_dom"/>
</dbReference>
<evidence type="ECO:0000313" key="4">
    <source>
        <dbReference type="EMBL" id="TDR95010.1"/>
    </source>
</evidence>
<feature type="transmembrane region" description="Helical" evidence="2">
    <location>
        <begin position="201"/>
        <end position="223"/>
    </location>
</feature>
<keyword evidence="2" id="KW-1133">Transmembrane helix</keyword>
<dbReference type="EMBL" id="SNZR01000011">
    <property type="protein sequence ID" value="TDR95010.1"/>
    <property type="molecule type" value="Genomic_DNA"/>
</dbReference>
<dbReference type="Pfam" id="PF01757">
    <property type="entry name" value="Acyl_transf_3"/>
    <property type="match status" value="1"/>
</dbReference>
<feature type="transmembrane region" description="Helical" evidence="2">
    <location>
        <begin position="326"/>
        <end position="351"/>
    </location>
</feature>
<organism evidence="4 5">
    <name type="scientific">Enterovirga rhinocerotis</name>
    <dbReference type="NCBI Taxonomy" id="1339210"/>
    <lineage>
        <taxon>Bacteria</taxon>
        <taxon>Pseudomonadati</taxon>
        <taxon>Pseudomonadota</taxon>
        <taxon>Alphaproteobacteria</taxon>
        <taxon>Hyphomicrobiales</taxon>
        <taxon>Methylobacteriaceae</taxon>
        <taxon>Enterovirga</taxon>
    </lineage>
</organism>
<dbReference type="AlphaFoldDB" id="A0A4R7C8N7"/>
<dbReference type="InterPro" id="IPR050879">
    <property type="entry name" value="Acyltransferase_3"/>
</dbReference>
<accession>A0A4R7C8N7</accession>
<feature type="domain" description="Acyltransferase 3" evidence="3">
    <location>
        <begin position="19"/>
        <end position="348"/>
    </location>
</feature>
<feature type="transmembrane region" description="Helical" evidence="2">
    <location>
        <begin position="283"/>
        <end position="306"/>
    </location>
</feature>
<feature type="transmembrane region" description="Helical" evidence="2">
    <location>
        <begin position="173"/>
        <end position="195"/>
    </location>
</feature>
<dbReference type="PANTHER" id="PTHR23028:SF53">
    <property type="entry name" value="ACYL_TRANSF_3 DOMAIN-CONTAINING PROTEIN"/>
    <property type="match status" value="1"/>
</dbReference>
<dbReference type="RefSeq" id="WP_166652410.1">
    <property type="nucleotide sequence ID" value="NZ_SNZR01000011.1"/>
</dbReference>
<keyword evidence="2" id="KW-0812">Transmembrane</keyword>
<dbReference type="GO" id="GO:0016747">
    <property type="term" value="F:acyltransferase activity, transferring groups other than amino-acyl groups"/>
    <property type="evidence" value="ECO:0007669"/>
    <property type="project" value="InterPro"/>
</dbReference>
<feature type="transmembrane region" description="Helical" evidence="2">
    <location>
        <begin position="252"/>
        <end position="271"/>
    </location>
</feature>
<feature type="region of interest" description="Disordered" evidence="1">
    <location>
        <begin position="371"/>
        <end position="392"/>
    </location>
</feature>
<feature type="transmembrane region" description="Helical" evidence="2">
    <location>
        <begin position="51"/>
        <end position="70"/>
    </location>
</feature>
<feature type="transmembrane region" description="Helical" evidence="2">
    <location>
        <begin position="146"/>
        <end position="166"/>
    </location>
</feature>